<feature type="region of interest" description="Disordered" evidence="1">
    <location>
        <begin position="31"/>
        <end position="52"/>
    </location>
</feature>
<evidence type="ECO:0000256" key="1">
    <source>
        <dbReference type="SAM" id="MobiDB-lite"/>
    </source>
</evidence>
<protein>
    <submittedName>
        <fullName evidence="2">Unannotated protein</fullName>
    </submittedName>
</protein>
<gene>
    <name evidence="2" type="ORF">UFOPK2295_00054</name>
</gene>
<dbReference type="EMBL" id="CAEZWV010000001">
    <property type="protein sequence ID" value="CAB4659379.1"/>
    <property type="molecule type" value="Genomic_DNA"/>
</dbReference>
<evidence type="ECO:0000313" key="2">
    <source>
        <dbReference type="EMBL" id="CAB4659379.1"/>
    </source>
</evidence>
<sequence length="52" mass="5581">MTNQKFISCCGPGEWVVCNCLSERNPFLSPIQAESTSDSGETDELANPSDTA</sequence>
<proteinExistence type="predicted"/>
<reference evidence="2" key="1">
    <citation type="submission" date="2020-05" db="EMBL/GenBank/DDBJ databases">
        <authorList>
            <person name="Chiriac C."/>
            <person name="Salcher M."/>
            <person name="Ghai R."/>
            <person name="Kavagutti S V."/>
        </authorList>
    </citation>
    <scope>NUCLEOTIDE SEQUENCE</scope>
</reference>
<organism evidence="2">
    <name type="scientific">freshwater metagenome</name>
    <dbReference type="NCBI Taxonomy" id="449393"/>
    <lineage>
        <taxon>unclassified sequences</taxon>
        <taxon>metagenomes</taxon>
        <taxon>ecological metagenomes</taxon>
    </lineage>
</organism>
<name>A0A6J6LFR6_9ZZZZ</name>
<dbReference type="AlphaFoldDB" id="A0A6J6LFR6"/>
<accession>A0A6J6LFR6</accession>